<organism evidence="1 2">
    <name type="scientific">Achromobacter aegrifaciens</name>
    <dbReference type="NCBI Taxonomy" id="1287736"/>
    <lineage>
        <taxon>Bacteria</taxon>
        <taxon>Pseudomonadati</taxon>
        <taxon>Pseudomonadota</taxon>
        <taxon>Betaproteobacteria</taxon>
        <taxon>Burkholderiales</taxon>
        <taxon>Alcaligenaceae</taxon>
        <taxon>Achromobacter</taxon>
    </lineage>
</organism>
<protein>
    <submittedName>
        <fullName evidence="1">Uncharacterized protein</fullName>
    </submittedName>
</protein>
<proteinExistence type="predicted"/>
<accession>A0AAD2J4S1</accession>
<dbReference type="AlphaFoldDB" id="A0AAD2J4S1"/>
<evidence type="ECO:0000313" key="1">
    <source>
        <dbReference type="EMBL" id="CUJ70649.1"/>
    </source>
</evidence>
<evidence type="ECO:0000313" key="2">
    <source>
        <dbReference type="Proteomes" id="UP000044098"/>
    </source>
</evidence>
<dbReference type="EMBL" id="CYTK01000012">
    <property type="protein sequence ID" value="CUJ70649.1"/>
    <property type="molecule type" value="Genomic_DNA"/>
</dbReference>
<reference evidence="1 2" key="1">
    <citation type="submission" date="2015-09" db="EMBL/GenBank/DDBJ databases">
        <authorList>
            <consortium name="Pathogen Informatics"/>
        </authorList>
    </citation>
    <scope>NUCLEOTIDE SEQUENCE [LARGE SCALE GENOMIC DNA]</scope>
    <source>
        <strain evidence="1 2">2789STDY5608625</strain>
    </source>
</reference>
<comment type="caution">
    <text evidence="1">The sequence shown here is derived from an EMBL/GenBank/DDBJ whole genome shotgun (WGS) entry which is preliminary data.</text>
</comment>
<dbReference type="Proteomes" id="UP000044098">
    <property type="component" value="Unassembled WGS sequence"/>
</dbReference>
<gene>
    <name evidence="1" type="ORF">ERS370000_05400</name>
</gene>
<dbReference type="RefSeq" id="WP_054458001.1">
    <property type="nucleotide sequence ID" value="NZ_CYTK01000012.1"/>
</dbReference>
<sequence length="73" mass="7650">MRTAYDLLMTAPDDQITRCRLAHTAIGAGDWQEAAHFLRNAARESAGSAWGQDAAALASFCQARVAAGAGSRA</sequence>
<name>A0AAD2J4S1_ACHAE</name>